<dbReference type="OrthoDB" id="422362at2759"/>
<dbReference type="Gene3D" id="3.30.1490.20">
    <property type="entry name" value="ATP-grasp fold, A domain"/>
    <property type="match status" value="1"/>
</dbReference>
<keyword evidence="6" id="KW-1185">Reference proteome</keyword>
<dbReference type="GO" id="GO:0008716">
    <property type="term" value="F:D-alanine-D-alanine ligase activity"/>
    <property type="evidence" value="ECO:0007669"/>
    <property type="project" value="InterPro"/>
</dbReference>
<gene>
    <name evidence="5" type="ORF">UCDDA912_g00749</name>
</gene>
<dbReference type="Pfam" id="PF07478">
    <property type="entry name" value="Dala_Dala_lig_C"/>
    <property type="match status" value="1"/>
</dbReference>
<dbReference type="EMBL" id="LCUC01000030">
    <property type="protein sequence ID" value="KKY39191.1"/>
    <property type="molecule type" value="Genomic_DNA"/>
</dbReference>
<evidence type="ECO:0000313" key="5">
    <source>
        <dbReference type="EMBL" id="KKY39191.1"/>
    </source>
</evidence>
<dbReference type="PROSITE" id="PS50975">
    <property type="entry name" value="ATP_GRASP"/>
    <property type="match status" value="1"/>
</dbReference>
<keyword evidence="3" id="KW-0547">Nucleotide-binding</keyword>
<comment type="similarity">
    <text evidence="1">Belongs to the D-alanine--D-alanine ligase family.</text>
</comment>
<organism evidence="5 6">
    <name type="scientific">Diaporthe ampelina</name>
    <dbReference type="NCBI Taxonomy" id="1214573"/>
    <lineage>
        <taxon>Eukaryota</taxon>
        <taxon>Fungi</taxon>
        <taxon>Dikarya</taxon>
        <taxon>Ascomycota</taxon>
        <taxon>Pezizomycotina</taxon>
        <taxon>Sordariomycetes</taxon>
        <taxon>Sordariomycetidae</taxon>
        <taxon>Diaporthales</taxon>
        <taxon>Diaporthaceae</taxon>
        <taxon>Diaporthe</taxon>
    </lineage>
</organism>
<dbReference type="PANTHER" id="PTHR23132">
    <property type="entry name" value="D-ALANINE--D-ALANINE LIGASE"/>
    <property type="match status" value="1"/>
</dbReference>
<name>A0A0G2FYM9_9PEZI</name>
<dbReference type="InterPro" id="IPR011095">
    <property type="entry name" value="Dala_Dala_lig_C"/>
</dbReference>
<dbReference type="GO" id="GO:0046872">
    <property type="term" value="F:metal ion binding"/>
    <property type="evidence" value="ECO:0007669"/>
    <property type="project" value="InterPro"/>
</dbReference>
<reference evidence="5 6" key="1">
    <citation type="submission" date="2015-05" db="EMBL/GenBank/DDBJ databases">
        <title>Distinctive expansion of gene families associated with plant cell wall degradation and secondary metabolism in the genomes of grapevine trunk pathogens.</title>
        <authorList>
            <person name="Lawrence D.P."/>
            <person name="Travadon R."/>
            <person name="Rolshausen P.E."/>
            <person name="Baumgartner K."/>
        </authorList>
    </citation>
    <scope>NUCLEOTIDE SEQUENCE [LARGE SCALE GENOMIC DNA]</scope>
    <source>
        <strain evidence="5">DA912</strain>
    </source>
</reference>
<dbReference type="Gene3D" id="3.30.470.20">
    <property type="entry name" value="ATP-grasp fold, B domain"/>
    <property type="match status" value="1"/>
</dbReference>
<feature type="domain" description="ATP-grasp" evidence="4">
    <location>
        <begin position="51"/>
        <end position="264"/>
    </location>
</feature>
<accession>A0A0G2FYM9</accession>
<sequence length="281" mass="30920">MATGRSQIQKTAYSKQSTRARLTCQHADRLRVVGQSPLCVDRYDNKDWVNTLLRKTGGFTMPHSWDISAYPSAKSLKNLPYPIVAKPIRGRGSHGVKVCWSAEELAAHARSLADEDAAVMLEEFLQGEEGTVTVMPPTAEKGYWSLPLVSRFNHHDGIAPYNGTVAVTANSRVVPGCEEDPIYSRVMRESERAAELLGVTAPIRIDVRRYSDSPDSSFALFDVNMKPNMTGPGRPGRDDQASLTMMAASALGWDYKELLRQLLATSSTLATLRGLKPNEVP</sequence>
<dbReference type="InterPro" id="IPR013815">
    <property type="entry name" value="ATP_grasp_subdomain_1"/>
</dbReference>
<dbReference type="SUPFAM" id="SSF56059">
    <property type="entry name" value="Glutathione synthetase ATP-binding domain-like"/>
    <property type="match status" value="1"/>
</dbReference>
<protein>
    <submittedName>
        <fullName evidence="5">Putative d-alanine ligase</fullName>
    </submittedName>
</protein>
<evidence type="ECO:0000256" key="1">
    <source>
        <dbReference type="ARBA" id="ARBA00010871"/>
    </source>
</evidence>
<evidence type="ECO:0000259" key="4">
    <source>
        <dbReference type="PROSITE" id="PS50975"/>
    </source>
</evidence>
<dbReference type="PANTHER" id="PTHR23132:SF23">
    <property type="entry name" value="D-ALANINE--D-ALANINE LIGASE B"/>
    <property type="match status" value="1"/>
</dbReference>
<comment type="caution">
    <text evidence="5">The sequence shown here is derived from an EMBL/GenBank/DDBJ whole genome shotgun (WGS) entry which is preliminary data.</text>
</comment>
<evidence type="ECO:0000256" key="3">
    <source>
        <dbReference type="PROSITE-ProRule" id="PRU00409"/>
    </source>
</evidence>
<dbReference type="GO" id="GO:0005524">
    <property type="term" value="F:ATP binding"/>
    <property type="evidence" value="ECO:0007669"/>
    <property type="project" value="UniProtKB-UniRule"/>
</dbReference>
<keyword evidence="3" id="KW-0067">ATP-binding</keyword>
<evidence type="ECO:0000256" key="2">
    <source>
        <dbReference type="ARBA" id="ARBA00022598"/>
    </source>
</evidence>
<dbReference type="STRING" id="1214573.A0A0G2FYM9"/>
<dbReference type="Proteomes" id="UP000034680">
    <property type="component" value="Unassembled WGS sequence"/>
</dbReference>
<dbReference type="InterPro" id="IPR011761">
    <property type="entry name" value="ATP-grasp"/>
</dbReference>
<reference evidence="5 6" key="2">
    <citation type="submission" date="2015-05" db="EMBL/GenBank/DDBJ databases">
        <authorList>
            <person name="Morales-Cruz A."/>
            <person name="Amrine K.C."/>
            <person name="Cantu D."/>
        </authorList>
    </citation>
    <scope>NUCLEOTIDE SEQUENCE [LARGE SCALE GENOMIC DNA]</scope>
    <source>
        <strain evidence="5">DA912</strain>
    </source>
</reference>
<proteinExistence type="inferred from homology"/>
<dbReference type="AlphaFoldDB" id="A0A0G2FYM9"/>
<keyword evidence="2 5" id="KW-0436">Ligase</keyword>
<evidence type="ECO:0000313" key="6">
    <source>
        <dbReference type="Proteomes" id="UP000034680"/>
    </source>
</evidence>